<feature type="region of interest" description="Disordered" evidence="2">
    <location>
        <begin position="1201"/>
        <end position="1236"/>
    </location>
</feature>
<dbReference type="PANTHER" id="PTHR37813:SF1">
    <property type="entry name" value="FELS-2 PROPHAGE PROTEIN"/>
    <property type="match status" value="1"/>
</dbReference>
<organism evidence="4">
    <name type="scientific">virus sp. ct5rm7</name>
    <dbReference type="NCBI Taxonomy" id="2827298"/>
    <lineage>
        <taxon>Viruses</taxon>
    </lineage>
</organism>
<dbReference type="EMBL" id="BK059103">
    <property type="protein sequence ID" value="DAE30189.1"/>
    <property type="molecule type" value="Genomic_DNA"/>
</dbReference>
<feature type="region of interest" description="Disordered" evidence="2">
    <location>
        <begin position="257"/>
        <end position="345"/>
    </location>
</feature>
<dbReference type="NCBIfam" id="TIGR01760">
    <property type="entry name" value="tape_meas_TP901"/>
    <property type="match status" value="1"/>
</dbReference>
<feature type="domain" description="Phage tail tape measure protein" evidence="3">
    <location>
        <begin position="443"/>
        <end position="640"/>
    </location>
</feature>
<dbReference type="PANTHER" id="PTHR37813">
    <property type="entry name" value="FELS-2 PROPHAGE PROTEIN"/>
    <property type="match status" value="1"/>
</dbReference>
<dbReference type="Pfam" id="PF10145">
    <property type="entry name" value="PhageMin_Tail"/>
    <property type="match status" value="1"/>
</dbReference>
<keyword evidence="1" id="KW-1188">Viral release from host cell</keyword>
<evidence type="ECO:0000256" key="2">
    <source>
        <dbReference type="SAM" id="MobiDB-lite"/>
    </source>
</evidence>
<name>A0A8S5RGI8_9VIRU</name>
<proteinExistence type="predicted"/>
<feature type="compositionally biased region" description="Basic and acidic residues" evidence="2">
    <location>
        <begin position="281"/>
        <end position="345"/>
    </location>
</feature>
<dbReference type="InterPro" id="IPR010090">
    <property type="entry name" value="Phage_tape_meas"/>
</dbReference>
<protein>
    <submittedName>
        <fullName evidence="4">Minor tail protein</fullName>
    </submittedName>
</protein>
<sequence>MAQEQNYQVNYSINVDASQGTKQVIAFGEAVGKLVQAKASLTPAITNIRNMMDEVDRVFRTKNGKKRSFDYRLTIDTKNSEQKLERVKALLTDISTLSKGINLTVNAGQVLDTKKVKAAARSLYEKKAAEMRKADIERNAASSVTTMADAQKRITKAIGKINSALASVSRERELNLRTDVAERRLQTVLSLLGRIKSASTVPLNIRGGLPSGSAGGGVAAGAPLVYMPTAPVPLAPQPFLLPEKSRQKLMEKLYTDQQMHRQRMAQEAERYEVQQGRNSRRKAEQEAERGRRNAAREAERLQRQAEAARRKEAASARRAEERRHKAEIAEQKRAEKAARQRERRTAMESVRLMRREHTAAGTLYRSKRRAAINRIQYSKAPSLRDLPFASMLNAYMGYSLVRSELTKAIDYSNIMESAHSILRVADDNLKTFEARFDEMARHVRKIGIDTKFTAVEIAGAVKYLSMAGMDIETIHKSIRPITNLALIGDNDVSYIADLATNIMAGYDINNNSMDNVADIIASTISRSNVNIVEVAESYKMAAGYLRMAGVDFTESTAAIGLLGNMGLKGTLAGTSLRAMATRFAKPTKESQKVLDRLGVKFTEMRDIEGVMVERLRPIADIFEELNRKGASMADMQAIFGKIGGNAAMMLVRNYDLLRSLTIHNRGSQGISSELALVKQNTTKGLWAQVTSQLTEGFMQAYQVLEPSIRGVLRSLLDKFKAPEFTRGLVSIGNALLDIFTVIGNIGAWVTRNFHWIEPVLFTGVIATRLFKIAGALTNIGIAFGFIGRQSAAAGTIDALRGLAGMGGVGRLSFAQKRAVVSAMQAAGVAGRGAMTRALLAGGGTAGAKNVLQSLFATQVATGSGLTGAAASLSAMGTGAVAATAGIAALVGALGWVAYKTWKVKEAKDAVLEEIAQNRKYRYPSIEALYSSLGETYNMALKTKRAVDEVVAGKTIEQASGHKIGAFTSNWWSGWLGEFAIGASDGMVSRDKVYNMDDARQDDIREALVTLAERDSQTRIDAAYAEFGKLGSVLEVDAFLKTVREKFGQQDTDLDKSLWRVVNGKVVYNRDIGDKPEAVAAQTYDYARYMNETTVPEIIRAATLYRDAISSSVNAQELMRKGGFDFKQLADWGFSQDKDGRWAQRVLGKDATDTQRVDNIADRKLAHNALVKFFASLRRTFGGSAEAADNIMRMAGFTPDQYGNEPDSNDPRPFATNPITNSHLDDGGAGGNYSGTGKLSSAAPKQVIVNIDSLLSVGTIDLLKSKEGQSEEIQNLKQQLAEALIDVVHDFDASWNA</sequence>
<accession>A0A8S5RGI8</accession>
<evidence type="ECO:0000313" key="4">
    <source>
        <dbReference type="EMBL" id="DAE30189.1"/>
    </source>
</evidence>
<reference evidence="4" key="1">
    <citation type="journal article" date="2021" name="Proc. Natl. Acad. Sci. U.S.A.">
        <title>A Catalog of Tens of Thousands of Viruses from Human Metagenomes Reveals Hidden Associations with Chronic Diseases.</title>
        <authorList>
            <person name="Tisza M.J."/>
            <person name="Buck C.B."/>
        </authorList>
    </citation>
    <scope>NUCLEOTIDE SEQUENCE</scope>
    <source>
        <strain evidence="4">Ct5rm7</strain>
    </source>
</reference>
<evidence type="ECO:0000259" key="3">
    <source>
        <dbReference type="Pfam" id="PF10145"/>
    </source>
</evidence>
<evidence type="ECO:0000256" key="1">
    <source>
        <dbReference type="ARBA" id="ARBA00022612"/>
    </source>
</evidence>